<evidence type="ECO:0000259" key="4">
    <source>
        <dbReference type="PROSITE" id="PS01124"/>
    </source>
</evidence>
<reference evidence="5 6" key="1">
    <citation type="submission" date="2021-03" db="EMBL/GenBank/DDBJ databases">
        <title>Genomic Encyclopedia of Type Strains, Phase IV (KMG-IV): sequencing the most valuable type-strain genomes for metagenomic binning, comparative biology and taxonomic classification.</title>
        <authorList>
            <person name="Goeker M."/>
        </authorList>
    </citation>
    <scope>NUCLEOTIDE SEQUENCE [LARGE SCALE GENOMIC DNA]</scope>
    <source>
        <strain evidence="5 6">DSM 26048</strain>
    </source>
</reference>
<keyword evidence="2" id="KW-0238">DNA-binding</keyword>
<gene>
    <name evidence="5" type="ORF">J2Z66_000101</name>
</gene>
<feature type="domain" description="HTH araC/xylS-type" evidence="4">
    <location>
        <begin position="194"/>
        <end position="292"/>
    </location>
</feature>
<dbReference type="EMBL" id="JAGGLB010000001">
    <property type="protein sequence ID" value="MBP1988506.1"/>
    <property type="molecule type" value="Genomic_DNA"/>
</dbReference>
<dbReference type="SMART" id="SM00342">
    <property type="entry name" value="HTH_ARAC"/>
    <property type="match status" value="1"/>
</dbReference>
<name>A0ABS4ILR1_9BACL</name>
<keyword evidence="6" id="KW-1185">Reference proteome</keyword>
<evidence type="ECO:0000256" key="1">
    <source>
        <dbReference type="ARBA" id="ARBA00023015"/>
    </source>
</evidence>
<proteinExistence type="predicted"/>
<dbReference type="Pfam" id="PF12833">
    <property type="entry name" value="HTH_18"/>
    <property type="match status" value="1"/>
</dbReference>
<dbReference type="InterPro" id="IPR009057">
    <property type="entry name" value="Homeodomain-like_sf"/>
</dbReference>
<organism evidence="5 6">
    <name type="scientific">Paenibacillus eucommiae</name>
    <dbReference type="NCBI Taxonomy" id="1355755"/>
    <lineage>
        <taxon>Bacteria</taxon>
        <taxon>Bacillati</taxon>
        <taxon>Bacillota</taxon>
        <taxon>Bacilli</taxon>
        <taxon>Bacillales</taxon>
        <taxon>Paenibacillaceae</taxon>
        <taxon>Paenibacillus</taxon>
    </lineage>
</organism>
<dbReference type="SUPFAM" id="SSF51215">
    <property type="entry name" value="Regulatory protein AraC"/>
    <property type="match status" value="1"/>
</dbReference>
<dbReference type="Gene3D" id="2.60.120.10">
    <property type="entry name" value="Jelly Rolls"/>
    <property type="match status" value="1"/>
</dbReference>
<dbReference type="PANTHER" id="PTHR43280:SF10">
    <property type="entry name" value="REGULATORY PROTEIN POCR"/>
    <property type="match status" value="1"/>
</dbReference>
<dbReference type="Pfam" id="PF02311">
    <property type="entry name" value="AraC_binding"/>
    <property type="match status" value="1"/>
</dbReference>
<evidence type="ECO:0000256" key="3">
    <source>
        <dbReference type="ARBA" id="ARBA00023163"/>
    </source>
</evidence>
<dbReference type="Proteomes" id="UP001519287">
    <property type="component" value="Unassembled WGS sequence"/>
</dbReference>
<comment type="caution">
    <text evidence="5">The sequence shown here is derived from an EMBL/GenBank/DDBJ whole genome shotgun (WGS) entry which is preliminary data.</text>
</comment>
<dbReference type="InterPro" id="IPR014710">
    <property type="entry name" value="RmlC-like_jellyroll"/>
</dbReference>
<sequence length="322" mass="37121">MNYEKLELQEQLVVRKLISFYYLEMSANFMSSGEKHHFWEMVFIDKGKLEVEIDGEAFLLEPGELVFYRPDEFHSGGAAGRTAPNVIILSFECDSPSMEMFMGRRIFVPDEKERGLFTQLVKECLEAFEPSSRTAEGKLLQRKADAPFGCEQLIRNYLESFLIHLIRRESTLGEESKAKPASMVKENRDHAMVMEIMLYLQQHVSENPTVDSVCQAFSISRTYLKTVFRQVTGHSLLAYNANLKVELAKTMIREEQFNYTEIAEKLGYSSIHYFSRRFKSETNMTPTEYARSIQPRAAQDRSNTLQKAIVIKEPKSAPWLGC</sequence>
<dbReference type="InterPro" id="IPR003313">
    <property type="entry name" value="AraC-bd"/>
</dbReference>
<protein>
    <submittedName>
        <fullName evidence="5">AraC-like DNA-binding protein</fullName>
    </submittedName>
</protein>
<dbReference type="RefSeq" id="WP_209968484.1">
    <property type="nucleotide sequence ID" value="NZ_JAGGLB010000001.1"/>
</dbReference>
<accession>A0ABS4ILR1</accession>
<dbReference type="SUPFAM" id="SSF46689">
    <property type="entry name" value="Homeodomain-like"/>
    <property type="match status" value="2"/>
</dbReference>
<evidence type="ECO:0000313" key="5">
    <source>
        <dbReference type="EMBL" id="MBP1988506.1"/>
    </source>
</evidence>
<dbReference type="PRINTS" id="PR00032">
    <property type="entry name" value="HTHARAC"/>
</dbReference>
<dbReference type="InterPro" id="IPR037923">
    <property type="entry name" value="HTH-like"/>
</dbReference>
<evidence type="ECO:0000256" key="2">
    <source>
        <dbReference type="ARBA" id="ARBA00023125"/>
    </source>
</evidence>
<dbReference type="PROSITE" id="PS01124">
    <property type="entry name" value="HTH_ARAC_FAMILY_2"/>
    <property type="match status" value="1"/>
</dbReference>
<dbReference type="Gene3D" id="1.10.10.60">
    <property type="entry name" value="Homeodomain-like"/>
    <property type="match status" value="2"/>
</dbReference>
<dbReference type="InterPro" id="IPR018060">
    <property type="entry name" value="HTH_AraC"/>
</dbReference>
<evidence type="ECO:0000313" key="6">
    <source>
        <dbReference type="Proteomes" id="UP001519287"/>
    </source>
</evidence>
<dbReference type="InterPro" id="IPR020449">
    <property type="entry name" value="Tscrpt_reg_AraC-type_HTH"/>
</dbReference>
<keyword evidence="3" id="KW-0804">Transcription</keyword>
<dbReference type="PANTHER" id="PTHR43280">
    <property type="entry name" value="ARAC-FAMILY TRANSCRIPTIONAL REGULATOR"/>
    <property type="match status" value="1"/>
</dbReference>
<keyword evidence="1" id="KW-0805">Transcription regulation</keyword>